<dbReference type="CDD" id="cd03024">
    <property type="entry name" value="DsbA_FrnE"/>
    <property type="match status" value="1"/>
</dbReference>
<protein>
    <submittedName>
        <fullName evidence="2">DsbA family oxidoreductase</fullName>
    </submittedName>
</protein>
<reference evidence="2 3" key="1">
    <citation type="submission" date="2024-01" db="EMBL/GenBank/DDBJ databases">
        <title>Genomic analysis and antimicrobial resistance profiles of Trueperella pyogenes isolated from domestic and wild animals.</title>
        <authorList>
            <person name="Magossi G."/>
            <person name="Gzyl K.E."/>
            <person name="Holman D.B."/>
            <person name="Amat S."/>
        </authorList>
    </citation>
    <scope>NUCLEOTIDE SEQUENCE [LARGE SCALE GENOMIC DNA]</scope>
    <source>
        <strain evidence="2 3">1494</strain>
    </source>
</reference>
<gene>
    <name evidence="2" type="ORF">V3M73_07270</name>
</gene>
<proteinExistence type="predicted"/>
<organism evidence="2 3">
    <name type="scientific">Trueperella pyogenes</name>
    <dbReference type="NCBI Taxonomy" id="1661"/>
    <lineage>
        <taxon>Bacteria</taxon>
        <taxon>Bacillati</taxon>
        <taxon>Actinomycetota</taxon>
        <taxon>Actinomycetes</taxon>
        <taxon>Actinomycetales</taxon>
        <taxon>Actinomycetaceae</taxon>
        <taxon>Trueperella</taxon>
    </lineage>
</organism>
<accession>A0ABV3NC73</accession>
<comment type="caution">
    <text evidence="2">The sequence shown here is derived from an EMBL/GenBank/DDBJ whole genome shotgun (WGS) entry which is preliminary data.</text>
</comment>
<evidence type="ECO:0000313" key="2">
    <source>
        <dbReference type="EMBL" id="MEW6954822.1"/>
    </source>
</evidence>
<dbReference type="RefSeq" id="WP_024963140.1">
    <property type="nucleotide sequence ID" value="NZ_CP028833.1"/>
</dbReference>
<dbReference type="InterPro" id="IPR036249">
    <property type="entry name" value="Thioredoxin-like_sf"/>
</dbReference>
<evidence type="ECO:0000313" key="3">
    <source>
        <dbReference type="Proteomes" id="UP001555100"/>
    </source>
</evidence>
<dbReference type="PANTHER" id="PTHR13887:SF41">
    <property type="entry name" value="THIOREDOXIN SUPERFAMILY PROTEIN"/>
    <property type="match status" value="1"/>
</dbReference>
<name>A0ABV3NC73_9ACTO</name>
<dbReference type="PANTHER" id="PTHR13887">
    <property type="entry name" value="GLUTATHIONE S-TRANSFERASE KAPPA"/>
    <property type="match status" value="1"/>
</dbReference>
<evidence type="ECO:0000259" key="1">
    <source>
        <dbReference type="Pfam" id="PF01323"/>
    </source>
</evidence>
<dbReference type="InterPro" id="IPR001853">
    <property type="entry name" value="DSBA-like_thioredoxin_dom"/>
</dbReference>
<sequence length="230" mass="24891">MEHDIVVHVWFDIACPWCWIGKQRLQKGIAQSGQKVAVEYHSYQLQPDAVGTALPYAELLSHKASSCDEAQVLDKTSDLACAEGLTLNWASVAEVNTFLAHQLVYAAKSRGRTPEEAARLGADAVERLFVAHFTECRNLSDTDTLVALASELGLDGDEVADELESGEHADAVRSDIRDAHTLGITGVPFYVIGGKFGISGVQSPQVYADAITRAVAELQVEQAKEIPVTQ</sequence>
<dbReference type="EMBL" id="JBAGNM010000006">
    <property type="protein sequence ID" value="MEW6954822.1"/>
    <property type="molecule type" value="Genomic_DNA"/>
</dbReference>
<dbReference type="Gene3D" id="3.40.30.10">
    <property type="entry name" value="Glutaredoxin"/>
    <property type="match status" value="1"/>
</dbReference>
<feature type="domain" description="DSBA-like thioredoxin" evidence="1">
    <location>
        <begin position="7"/>
        <end position="211"/>
    </location>
</feature>
<dbReference type="SUPFAM" id="SSF52833">
    <property type="entry name" value="Thioredoxin-like"/>
    <property type="match status" value="1"/>
</dbReference>
<dbReference type="Proteomes" id="UP001555100">
    <property type="component" value="Unassembled WGS sequence"/>
</dbReference>
<keyword evidence="3" id="KW-1185">Reference proteome</keyword>
<dbReference type="Pfam" id="PF01323">
    <property type="entry name" value="DSBA"/>
    <property type="match status" value="1"/>
</dbReference>